<keyword evidence="5 13" id="KW-0547">Nucleotide-binding</keyword>
<dbReference type="GO" id="GO:0008270">
    <property type="term" value="F:zinc ion binding"/>
    <property type="evidence" value="ECO:0007669"/>
    <property type="project" value="UniProtKB-UniRule"/>
</dbReference>
<proteinExistence type="inferred from homology"/>
<dbReference type="InterPro" id="IPR018164">
    <property type="entry name" value="Ala-tRNA-synth_IIc_N"/>
</dbReference>
<comment type="catalytic activity">
    <reaction evidence="12 13">
        <text>tRNA(Ala) + L-alanine + ATP = L-alanyl-tRNA(Ala) + AMP + diphosphate</text>
        <dbReference type="Rhea" id="RHEA:12540"/>
        <dbReference type="Rhea" id="RHEA-COMP:9657"/>
        <dbReference type="Rhea" id="RHEA-COMP:9923"/>
        <dbReference type="ChEBI" id="CHEBI:30616"/>
        <dbReference type="ChEBI" id="CHEBI:33019"/>
        <dbReference type="ChEBI" id="CHEBI:57972"/>
        <dbReference type="ChEBI" id="CHEBI:78442"/>
        <dbReference type="ChEBI" id="CHEBI:78497"/>
        <dbReference type="ChEBI" id="CHEBI:456215"/>
        <dbReference type="EC" id="6.1.1.7"/>
    </reaction>
</comment>
<evidence type="ECO:0000256" key="7">
    <source>
        <dbReference type="ARBA" id="ARBA00022840"/>
    </source>
</evidence>
<dbReference type="GO" id="GO:0000049">
    <property type="term" value="F:tRNA binding"/>
    <property type="evidence" value="ECO:0007669"/>
    <property type="project" value="UniProtKB-KW"/>
</dbReference>
<dbReference type="FunFam" id="3.30.980.10:FF:000004">
    <property type="entry name" value="Alanine--tRNA ligase, cytoplasmic"/>
    <property type="match status" value="1"/>
</dbReference>
<comment type="function">
    <text evidence="11 13">Catalyzes the attachment of alanine to tRNA(Ala) in a two-step reaction: alanine is first activated by ATP to form Ala-AMP and then transferred to the acceptor end of tRNA(Ala). Also edits incorrectly charged Ser-tRNA(Ala) and Gly-tRNA(Ala) via its editing domain.</text>
</comment>
<dbReference type="GO" id="GO:0006419">
    <property type="term" value="P:alanyl-tRNA aminoacylation"/>
    <property type="evidence" value="ECO:0007669"/>
    <property type="project" value="UniProtKB-UniRule"/>
</dbReference>
<evidence type="ECO:0000313" key="17">
    <source>
        <dbReference type="Proteomes" id="UP000693892"/>
    </source>
</evidence>
<feature type="binding site" evidence="13">
    <location>
        <position position="585"/>
    </location>
    <ligand>
        <name>Zn(2+)</name>
        <dbReference type="ChEBI" id="CHEBI:29105"/>
    </ligand>
</feature>
<dbReference type="GO" id="GO:0004813">
    <property type="term" value="F:alanine-tRNA ligase activity"/>
    <property type="evidence" value="ECO:0007669"/>
    <property type="project" value="UniProtKB-UniRule"/>
</dbReference>
<dbReference type="SMART" id="SM00863">
    <property type="entry name" value="tRNA_SAD"/>
    <property type="match status" value="1"/>
</dbReference>
<keyword evidence="10 13" id="KW-0030">Aminoacyl-tRNA synthetase</keyword>
<feature type="binding site" evidence="13">
    <location>
        <position position="684"/>
    </location>
    <ligand>
        <name>Zn(2+)</name>
        <dbReference type="ChEBI" id="CHEBI:29105"/>
    </ligand>
</feature>
<feature type="binding site" evidence="13">
    <location>
        <position position="581"/>
    </location>
    <ligand>
        <name>Zn(2+)</name>
        <dbReference type="ChEBI" id="CHEBI:29105"/>
    </ligand>
</feature>
<dbReference type="Pfam" id="PF01411">
    <property type="entry name" value="tRNA-synt_2c"/>
    <property type="match status" value="1"/>
</dbReference>
<keyword evidence="2 13" id="KW-0820">tRNA-binding</keyword>
<organism evidence="16 17">
    <name type="scientific">Leucobacter soli</name>
    <dbReference type="NCBI Taxonomy" id="2812850"/>
    <lineage>
        <taxon>Bacteria</taxon>
        <taxon>Bacillati</taxon>
        <taxon>Actinomycetota</taxon>
        <taxon>Actinomycetes</taxon>
        <taxon>Micrococcales</taxon>
        <taxon>Microbacteriaceae</taxon>
        <taxon>Leucobacter</taxon>
    </lineage>
</organism>
<evidence type="ECO:0000256" key="6">
    <source>
        <dbReference type="ARBA" id="ARBA00022833"/>
    </source>
</evidence>
<dbReference type="InterPro" id="IPR018165">
    <property type="entry name" value="Ala-tRNA-synth_IIc_core"/>
</dbReference>
<keyword evidence="7 13" id="KW-0067">ATP-binding</keyword>
<evidence type="ECO:0000256" key="3">
    <source>
        <dbReference type="ARBA" id="ARBA00022598"/>
    </source>
</evidence>
<dbReference type="FunFam" id="3.10.310.40:FF:000001">
    <property type="entry name" value="Alanine--tRNA ligase"/>
    <property type="match status" value="1"/>
</dbReference>
<evidence type="ECO:0000256" key="4">
    <source>
        <dbReference type="ARBA" id="ARBA00022723"/>
    </source>
</evidence>
<name>A0A916JT12_9MICO</name>
<keyword evidence="4 13" id="KW-0479">Metal-binding</keyword>
<dbReference type="Proteomes" id="UP000693892">
    <property type="component" value="Unassembled WGS sequence"/>
</dbReference>
<comment type="subcellular location">
    <subcellularLocation>
        <location evidence="13">Cytoplasm</location>
    </subcellularLocation>
</comment>
<dbReference type="GO" id="GO:0005524">
    <property type="term" value="F:ATP binding"/>
    <property type="evidence" value="ECO:0007669"/>
    <property type="project" value="UniProtKB-UniRule"/>
</dbReference>
<evidence type="ECO:0000256" key="14">
    <source>
        <dbReference type="SAM" id="Coils"/>
    </source>
</evidence>
<dbReference type="PANTHER" id="PTHR11777">
    <property type="entry name" value="ALANYL-TRNA SYNTHETASE"/>
    <property type="match status" value="1"/>
</dbReference>
<reference evidence="16" key="1">
    <citation type="submission" date="2021-06" db="EMBL/GenBank/DDBJ databases">
        <authorList>
            <person name="Criscuolo A."/>
        </authorList>
    </citation>
    <scope>NUCLEOTIDE SEQUENCE</scope>
    <source>
        <strain evidence="16">CIP111803</strain>
    </source>
</reference>
<dbReference type="PROSITE" id="PS50860">
    <property type="entry name" value="AA_TRNA_LIGASE_II_ALA"/>
    <property type="match status" value="1"/>
</dbReference>
<evidence type="ECO:0000256" key="11">
    <source>
        <dbReference type="ARBA" id="ARBA00024779"/>
    </source>
</evidence>
<evidence type="ECO:0000256" key="9">
    <source>
        <dbReference type="ARBA" id="ARBA00022917"/>
    </source>
</evidence>
<keyword evidence="14" id="KW-0175">Coiled coil</keyword>
<dbReference type="GO" id="GO:0005829">
    <property type="term" value="C:cytosol"/>
    <property type="evidence" value="ECO:0007669"/>
    <property type="project" value="TreeGrafter"/>
</dbReference>
<evidence type="ECO:0000259" key="15">
    <source>
        <dbReference type="PROSITE" id="PS50860"/>
    </source>
</evidence>
<feature type="domain" description="Alanyl-transfer RNA synthetases family profile" evidence="15">
    <location>
        <begin position="1"/>
        <end position="727"/>
    </location>
</feature>
<evidence type="ECO:0000256" key="10">
    <source>
        <dbReference type="ARBA" id="ARBA00023146"/>
    </source>
</evidence>
<comment type="similarity">
    <text evidence="1 13">Belongs to the class-II aminoacyl-tRNA synthetase family.</text>
</comment>
<dbReference type="FunFam" id="3.30.54.20:FF:000001">
    <property type="entry name" value="Alanine--tRNA ligase"/>
    <property type="match status" value="1"/>
</dbReference>
<evidence type="ECO:0000313" key="16">
    <source>
        <dbReference type="EMBL" id="CAG7595836.1"/>
    </source>
</evidence>
<dbReference type="InterPro" id="IPR050058">
    <property type="entry name" value="Ala-tRNA_ligase"/>
</dbReference>
<evidence type="ECO:0000256" key="13">
    <source>
        <dbReference type="HAMAP-Rule" id="MF_00036"/>
    </source>
</evidence>
<dbReference type="InterPro" id="IPR003156">
    <property type="entry name" value="DHHA1_dom"/>
</dbReference>
<evidence type="ECO:0000256" key="8">
    <source>
        <dbReference type="ARBA" id="ARBA00022884"/>
    </source>
</evidence>
<gene>
    <name evidence="13 16" type="primary">alaS</name>
    <name evidence="16" type="ORF">LEUCIP111803_00060</name>
</gene>
<dbReference type="Pfam" id="PF02272">
    <property type="entry name" value="DHHA1"/>
    <property type="match status" value="1"/>
</dbReference>
<keyword evidence="17" id="KW-1185">Reference proteome</keyword>
<accession>A0A916JT12</accession>
<dbReference type="EMBL" id="CAJVAP010000001">
    <property type="protein sequence ID" value="CAG7595836.1"/>
    <property type="molecule type" value="Genomic_DNA"/>
</dbReference>
<dbReference type="InterPro" id="IPR012947">
    <property type="entry name" value="tRNA_SAD"/>
</dbReference>
<keyword evidence="3 13" id="KW-0436">Ligase</keyword>
<comment type="domain">
    <text evidence="13">Consists of three domains; the N-terminal catalytic domain, the editing domain and the C-terminal C-Ala domain. The editing domain removes incorrectly charged amino acids, while the C-Ala domain, along with tRNA(Ala), serves as a bridge to cooperatively bring together the editing and aminoacylation centers thus stimulating deacylation of misacylated tRNAs.</text>
</comment>
<feature type="coiled-coil region" evidence="14">
    <location>
        <begin position="743"/>
        <end position="770"/>
    </location>
</feature>
<dbReference type="NCBIfam" id="TIGR00344">
    <property type="entry name" value="alaS"/>
    <property type="match status" value="1"/>
</dbReference>
<keyword evidence="13" id="KW-0963">Cytoplasm</keyword>
<dbReference type="FunFam" id="3.30.930.10:FF:000004">
    <property type="entry name" value="Alanine--tRNA ligase"/>
    <property type="match status" value="1"/>
</dbReference>
<evidence type="ECO:0000256" key="2">
    <source>
        <dbReference type="ARBA" id="ARBA00022555"/>
    </source>
</evidence>
<dbReference type="RefSeq" id="WP_218113676.1">
    <property type="nucleotide sequence ID" value="NZ_CAJVAP010000001.1"/>
</dbReference>
<protein>
    <recommendedName>
        <fullName evidence="13">Alanine--tRNA ligase</fullName>
        <ecNumber evidence="13">6.1.1.7</ecNumber>
    </recommendedName>
    <alternativeName>
        <fullName evidence="13">Alanyl-tRNA synthetase</fullName>
        <shortName evidence="13">AlaRS</shortName>
    </alternativeName>
</protein>
<dbReference type="PANTHER" id="PTHR11777:SF9">
    <property type="entry name" value="ALANINE--TRNA LIGASE, CYTOPLASMIC"/>
    <property type="match status" value="1"/>
</dbReference>
<dbReference type="InterPro" id="IPR002318">
    <property type="entry name" value="Ala-tRNA-lgiase_IIc"/>
</dbReference>
<comment type="cofactor">
    <cofactor evidence="13">
        <name>Zn(2+)</name>
        <dbReference type="ChEBI" id="CHEBI:29105"/>
    </cofactor>
    <text evidence="13">Binds 1 zinc ion per subunit.</text>
</comment>
<dbReference type="HAMAP" id="MF_00036_B">
    <property type="entry name" value="Ala_tRNA_synth_B"/>
    <property type="match status" value="1"/>
</dbReference>
<dbReference type="EC" id="6.1.1.7" evidence="13"/>
<evidence type="ECO:0000256" key="5">
    <source>
        <dbReference type="ARBA" id="ARBA00022741"/>
    </source>
</evidence>
<keyword evidence="8 13" id="KW-0694">RNA-binding</keyword>
<feature type="binding site" evidence="13">
    <location>
        <position position="688"/>
    </location>
    <ligand>
        <name>Zn(2+)</name>
        <dbReference type="ChEBI" id="CHEBI:29105"/>
    </ligand>
</feature>
<sequence>MQTAEIRRRWLDFFERNGHTVVPSASLVSDDPSLMFTVAGMVPFVPYLSGLVPAPYARATSVQKCIRTNDIEEVGRTPRHGTFFQMCGNFSFGDYFKEGAIRFAWELLTTSEADGGLGFDPQDLWVTVYEDDDEARGLWREIAGLPDERIQGLGKDTNYWSTGQPGPAGPCSEIFFDRGPAYGVDGGPATDDDRYVEIWNLVFMQYRIADVRSKTDFEIVGPLPKQNIDTGMGLERVAFLKQGVENMYEIDQVRPVLDAAADLAGKRYGENEADDVRLRVIADHVRSGLMLIADGVTPSNEGRGYILRRLLRRVILSMRLLGVDGPAFERLFPASRDAMKAAYPEVERDFDFISRAAYAEERTFLRTLGAGIQILDEAVEQAKDAGSPLSGDGVDAAPLIGGATAFLLHDTHGFPIELTLEIAEEAGVEVDQAVFATLMQEQRDRAKADAKAKKGQRADVSVYRELRGLGETAFVGYDELVHESRVLGIVVDGRPAPAAHEGDIAELVLAETTLWAESGGQDSDQGVIVGDGFEAEVLDVQKPVPGLIVHTVKVAIGTVAVDARAETRVDADYRRGAAQAHSGTHIVHAALREVLGPDAHQAGSYNKAGYLRLDFTHGEALSAETKSEIEEVSNLAIRSDYEVVTREMGLDEAKALGAMALFGEKYGDRVRVVDIGGPWSRELCAGTHVSSSAEIGMINLVSESSVGSTNRRVESLVGLEAFRDLAAERAIVQQLTSGLKVPRLELVDRVNDLAAQLRAAEKKIAKLEAAKLAERLPALVDSAERLGGFAVVTASLGTVGSADDVRGLVLQLRERLAAEPAVVVLAGVVAADDGGAGKPVVIAATTPAAREAGAKAGALARLGAQVLGGGGGGKDDLAQGGGSDPAKIDEALAGIRASLAG</sequence>
<dbReference type="AlphaFoldDB" id="A0A916JT12"/>
<dbReference type="InterPro" id="IPR023033">
    <property type="entry name" value="Ala_tRNA_ligase_euk/bac"/>
</dbReference>
<keyword evidence="6 13" id="KW-0862">Zinc</keyword>
<dbReference type="Pfam" id="PF07973">
    <property type="entry name" value="tRNA_SAD"/>
    <property type="match status" value="1"/>
</dbReference>
<dbReference type="GO" id="GO:0002161">
    <property type="term" value="F:aminoacyl-tRNA deacylase activity"/>
    <property type="evidence" value="ECO:0007669"/>
    <property type="project" value="TreeGrafter"/>
</dbReference>
<comment type="caution">
    <text evidence="16">The sequence shown here is derived from an EMBL/GenBank/DDBJ whole genome shotgun (WGS) entry which is preliminary data.</text>
</comment>
<evidence type="ECO:0000256" key="1">
    <source>
        <dbReference type="ARBA" id="ARBA00008226"/>
    </source>
</evidence>
<keyword evidence="9 13" id="KW-0648">Protein biosynthesis</keyword>
<dbReference type="CDD" id="cd00673">
    <property type="entry name" value="AlaRS_core"/>
    <property type="match status" value="1"/>
</dbReference>
<evidence type="ECO:0000256" key="12">
    <source>
        <dbReference type="ARBA" id="ARBA00048300"/>
    </source>
</evidence>